<dbReference type="Pfam" id="PF02557">
    <property type="entry name" value="VanY"/>
    <property type="match status" value="1"/>
</dbReference>
<proteinExistence type="predicted"/>
<dbReference type="RefSeq" id="WP_167700207.1">
    <property type="nucleotide sequence ID" value="NZ_CP118174.1"/>
</dbReference>
<evidence type="ECO:0000313" key="3">
    <source>
        <dbReference type="Proteomes" id="UP000711995"/>
    </source>
</evidence>
<dbReference type="InterPro" id="IPR003709">
    <property type="entry name" value="VanY-like_core_dom"/>
</dbReference>
<dbReference type="Proteomes" id="UP000711995">
    <property type="component" value="Unassembled WGS sequence"/>
</dbReference>
<dbReference type="CDD" id="cd14852">
    <property type="entry name" value="LD-carboxypeptidase"/>
    <property type="match status" value="1"/>
</dbReference>
<dbReference type="GO" id="GO:0008233">
    <property type="term" value="F:peptidase activity"/>
    <property type="evidence" value="ECO:0007669"/>
    <property type="project" value="InterPro"/>
</dbReference>
<sequence length="276" mass="31822">MSRYIGILAMLILFWSCGEEGSARNAEEIILLHPEFAFTERSFEEFVMKSTDDESIRMRILVNPDRFLDLVNQMLSADQSLLLLVDKQHHLSSNYAPSDLVELDTLDWVHVNRKGHMLRKESVEALHAMHQAALSDGIPLLVSSTYRSYARQEEVYSGWVKSLGQAQADRLSAKAGSSQHQLGTAIDFGSIDASFNGTKMERWLAGNAYRYGFSLSYPQGYELQTGYDYESWHYRYIGESSVQLQRQFFDDLQYQLLEFWEQNSLVLQDMWKKKDA</sequence>
<evidence type="ECO:0000313" key="2">
    <source>
        <dbReference type="EMBL" id="NIZ40617.1"/>
    </source>
</evidence>
<keyword evidence="3" id="KW-1185">Reference proteome</keyword>
<feature type="domain" description="D-alanyl-D-alanine carboxypeptidase-like core" evidence="1">
    <location>
        <begin position="116"/>
        <end position="238"/>
    </location>
</feature>
<dbReference type="EMBL" id="JAATLJ010000001">
    <property type="protein sequence ID" value="NIZ40617.1"/>
    <property type="molecule type" value="Genomic_DNA"/>
</dbReference>
<dbReference type="PANTHER" id="PTHR34385">
    <property type="entry name" value="D-ALANYL-D-ALANINE CARBOXYPEPTIDASE"/>
    <property type="match status" value="1"/>
</dbReference>
<protein>
    <submittedName>
        <fullName evidence="2">M15 family metallopeptidase</fullName>
    </submittedName>
</protein>
<dbReference type="AlphaFoldDB" id="A0A968G8P5"/>
<dbReference type="SUPFAM" id="SSF55166">
    <property type="entry name" value="Hedgehog/DD-peptidase"/>
    <property type="match status" value="1"/>
</dbReference>
<dbReference type="InterPro" id="IPR058193">
    <property type="entry name" value="VanY/YodJ_core_dom"/>
</dbReference>
<evidence type="ECO:0000259" key="1">
    <source>
        <dbReference type="Pfam" id="PF02557"/>
    </source>
</evidence>
<dbReference type="Gene3D" id="3.30.1380.10">
    <property type="match status" value="1"/>
</dbReference>
<dbReference type="InterPro" id="IPR009045">
    <property type="entry name" value="Zn_M74/Hedgehog-like"/>
</dbReference>
<dbReference type="GO" id="GO:0006508">
    <property type="term" value="P:proteolysis"/>
    <property type="evidence" value="ECO:0007669"/>
    <property type="project" value="InterPro"/>
</dbReference>
<dbReference type="InterPro" id="IPR052179">
    <property type="entry name" value="DD-CPase-like"/>
</dbReference>
<reference evidence="2 3" key="1">
    <citation type="submission" date="2020-03" db="EMBL/GenBank/DDBJ databases">
        <title>Spirochaetal bacteria isolated from arthropods constitute a novel genus Entomospira genus novum within the order Spirochaetales.</title>
        <authorList>
            <person name="Grana-Miraglia L."/>
            <person name="Sikutova S."/>
            <person name="Fingerle V."/>
            <person name="Sing A."/>
            <person name="Castillo-Ramirez S."/>
            <person name="Margos G."/>
            <person name="Rudolf I."/>
        </authorList>
    </citation>
    <scope>NUCLEOTIDE SEQUENCE [LARGE SCALE GENOMIC DNA]</scope>
    <source>
        <strain evidence="2 3">BR193</strain>
    </source>
</reference>
<accession>A0A968G8P5</accession>
<name>A0A968G8P5_9SPIO</name>
<comment type="caution">
    <text evidence="2">The sequence shown here is derived from an EMBL/GenBank/DDBJ whole genome shotgun (WGS) entry which is preliminary data.</text>
</comment>
<dbReference type="PANTHER" id="PTHR34385:SF1">
    <property type="entry name" value="PEPTIDOGLYCAN L-ALANYL-D-GLUTAMATE ENDOPEPTIDASE CWLK"/>
    <property type="match status" value="1"/>
</dbReference>
<gene>
    <name evidence="2" type="ORF">HCT14_03700</name>
</gene>
<organism evidence="2 3">
    <name type="scientific">Entomospira entomophila</name>
    <dbReference type="NCBI Taxonomy" id="2719988"/>
    <lineage>
        <taxon>Bacteria</taxon>
        <taxon>Pseudomonadati</taxon>
        <taxon>Spirochaetota</taxon>
        <taxon>Spirochaetia</taxon>
        <taxon>Spirochaetales</taxon>
        <taxon>Spirochaetaceae</taxon>
        <taxon>Entomospira</taxon>
    </lineage>
</organism>